<evidence type="ECO:0000256" key="2">
    <source>
        <dbReference type="ARBA" id="ARBA00022500"/>
    </source>
</evidence>
<evidence type="ECO:0000256" key="6">
    <source>
        <dbReference type="HAMAP-Rule" id="MF_00099"/>
    </source>
</evidence>
<evidence type="ECO:0000313" key="12">
    <source>
        <dbReference type="Proteomes" id="UP000000467"/>
    </source>
</evidence>
<dbReference type="InterPro" id="IPR035909">
    <property type="entry name" value="CheB_C"/>
</dbReference>
<keyword evidence="2 6" id="KW-0145">Chemotaxis</keyword>
<dbReference type="HOGENOM" id="CLU_000445_51_0_9"/>
<feature type="modified residue" description="4-aspartylphosphate" evidence="6 8">
    <location>
        <position position="51"/>
    </location>
</feature>
<dbReference type="PANTHER" id="PTHR42872">
    <property type="entry name" value="PROTEIN-GLUTAMATE METHYLESTERASE/PROTEIN-GLUTAMINE GLUTAMINASE"/>
    <property type="match status" value="1"/>
</dbReference>
<dbReference type="KEGG" id="tpz:Tph_c11060"/>
<dbReference type="STRING" id="1089553.Tph_c11060"/>
<dbReference type="Pfam" id="PF01339">
    <property type="entry name" value="CheB_methylest"/>
    <property type="match status" value="1"/>
</dbReference>
<evidence type="ECO:0000256" key="4">
    <source>
        <dbReference type="ARBA" id="ARBA00024867"/>
    </source>
</evidence>
<dbReference type="GO" id="GO:0008984">
    <property type="term" value="F:protein-glutamate methylesterase activity"/>
    <property type="evidence" value="ECO:0007669"/>
    <property type="project" value="UniProtKB-UniRule"/>
</dbReference>
<evidence type="ECO:0000256" key="1">
    <source>
        <dbReference type="ARBA" id="ARBA00022490"/>
    </source>
</evidence>
<dbReference type="GO" id="GO:0005737">
    <property type="term" value="C:cytoplasm"/>
    <property type="evidence" value="ECO:0007669"/>
    <property type="project" value="UniProtKB-SubCell"/>
</dbReference>
<dbReference type="NCBIfam" id="NF009206">
    <property type="entry name" value="PRK12555.1"/>
    <property type="match status" value="1"/>
</dbReference>
<dbReference type="Proteomes" id="UP000000467">
    <property type="component" value="Chromosome"/>
</dbReference>
<evidence type="ECO:0000256" key="8">
    <source>
        <dbReference type="PROSITE-ProRule" id="PRU00169"/>
    </source>
</evidence>
<comment type="catalytic activity">
    <reaction evidence="5 6">
        <text>[protein]-L-glutamate 5-O-methyl ester + H2O = L-glutamyl-[protein] + methanol + H(+)</text>
        <dbReference type="Rhea" id="RHEA:23236"/>
        <dbReference type="Rhea" id="RHEA-COMP:10208"/>
        <dbReference type="Rhea" id="RHEA-COMP:10311"/>
        <dbReference type="ChEBI" id="CHEBI:15377"/>
        <dbReference type="ChEBI" id="CHEBI:15378"/>
        <dbReference type="ChEBI" id="CHEBI:17790"/>
        <dbReference type="ChEBI" id="CHEBI:29973"/>
        <dbReference type="ChEBI" id="CHEBI:82795"/>
        <dbReference type="EC" id="3.1.1.61"/>
    </reaction>
</comment>
<comment type="domain">
    <text evidence="6">Contains a C-terminal catalytic domain, and an N-terminal region which modulates catalytic activity.</text>
</comment>
<comment type="catalytic activity">
    <reaction evidence="6">
        <text>L-glutaminyl-[protein] + H2O = L-glutamyl-[protein] + NH4(+)</text>
        <dbReference type="Rhea" id="RHEA:16441"/>
        <dbReference type="Rhea" id="RHEA-COMP:10207"/>
        <dbReference type="Rhea" id="RHEA-COMP:10208"/>
        <dbReference type="ChEBI" id="CHEBI:15377"/>
        <dbReference type="ChEBI" id="CHEBI:28938"/>
        <dbReference type="ChEBI" id="CHEBI:29973"/>
        <dbReference type="ChEBI" id="CHEBI:30011"/>
        <dbReference type="EC" id="3.5.1.44"/>
    </reaction>
</comment>
<evidence type="ECO:0000259" key="9">
    <source>
        <dbReference type="PROSITE" id="PS50110"/>
    </source>
</evidence>
<comment type="function">
    <text evidence="6">Involved in chemotaxis. Part of a chemotaxis signal transduction system that modulates chemotaxis in response to various stimuli. Catalyzes the demethylation of specific methylglutamate residues introduced into the chemoreceptors (methyl-accepting chemotaxis proteins or MCP) by CheR. Also mediates the irreversible deamidation of specific glutamine residues to glutamic acid.</text>
</comment>
<dbReference type="PROSITE" id="PS50122">
    <property type="entry name" value="CHEB"/>
    <property type="match status" value="1"/>
</dbReference>
<dbReference type="InterPro" id="IPR011006">
    <property type="entry name" value="CheY-like_superfamily"/>
</dbReference>
<dbReference type="PANTHER" id="PTHR42872:SF6">
    <property type="entry name" value="PROTEIN-GLUTAMATE METHYLESTERASE_PROTEIN-GLUTAMINE GLUTAMINASE"/>
    <property type="match status" value="1"/>
</dbReference>
<dbReference type="InterPro" id="IPR000673">
    <property type="entry name" value="Sig_transdc_resp-reg_Me-estase"/>
</dbReference>
<comment type="subcellular location">
    <subcellularLocation>
        <location evidence="6">Cytoplasm</location>
    </subcellularLocation>
</comment>
<dbReference type="HAMAP" id="MF_00099">
    <property type="entry name" value="CheB_chemtxs"/>
    <property type="match status" value="1"/>
</dbReference>
<dbReference type="GO" id="GO:0000156">
    <property type="term" value="F:phosphorelay response regulator activity"/>
    <property type="evidence" value="ECO:0007669"/>
    <property type="project" value="InterPro"/>
</dbReference>
<feature type="domain" description="Response regulatory" evidence="9">
    <location>
        <begin position="1"/>
        <end position="117"/>
    </location>
</feature>
<dbReference type="RefSeq" id="WP_015050209.1">
    <property type="nucleotide sequence ID" value="NZ_KI912609.1"/>
</dbReference>
<dbReference type="AlphaFoldDB" id="K4LET0"/>
<dbReference type="SUPFAM" id="SSF52738">
    <property type="entry name" value="Methylesterase CheB, C-terminal domain"/>
    <property type="match status" value="1"/>
</dbReference>
<keyword evidence="12" id="KW-1185">Reference proteome</keyword>
<dbReference type="InterPro" id="IPR008248">
    <property type="entry name" value="CheB-like"/>
</dbReference>
<dbReference type="Gene3D" id="3.40.50.2300">
    <property type="match status" value="1"/>
</dbReference>
<dbReference type="GO" id="GO:0006935">
    <property type="term" value="P:chemotaxis"/>
    <property type="evidence" value="ECO:0007669"/>
    <property type="project" value="UniProtKB-UniRule"/>
</dbReference>
<protein>
    <recommendedName>
        <fullName evidence="6">Protein-glutamate methylesterase/protein-glutamine glutaminase</fullName>
        <ecNumber evidence="6">3.1.1.61</ecNumber>
        <ecNumber evidence="6">3.5.1.44</ecNumber>
    </recommendedName>
</protein>
<dbReference type="EMBL" id="CP003732">
    <property type="protein sequence ID" value="AFV11328.1"/>
    <property type="molecule type" value="Genomic_DNA"/>
</dbReference>
<dbReference type="SUPFAM" id="SSF52172">
    <property type="entry name" value="CheY-like"/>
    <property type="match status" value="1"/>
</dbReference>
<dbReference type="NCBIfam" id="NF001965">
    <property type="entry name" value="PRK00742.1"/>
    <property type="match status" value="1"/>
</dbReference>
<dbReference type="SMART" id="SM00448">
    <property type="entry name" value="REC"/>
    <property type="match status" value="1"/>
</dbReference>
<gene>
    <name evidence="11" type="primary">cheB2</name>
    <name evidence="6" type="synonym">cheB</name>
    <name evidence="11" type="ordered locus">Tph_c11060</name>
</gene>
<reference evidence="11 12" key="1">
    <citation type="journal article" date="2012" name="BMC Genomics">
        <title>Genome-guided analysis of physiological and morphological traits of the fermentative acetate oxidizer Thermacetogenium phaeum.</title>
        <authorList>
            <person name="Oehler D."/>
            <person name="Poehlein A."/>
            <person name="Leimbach A."/>
            <person name="Muller N."/>
            <person name="Daniel R."/>
            <person name="Gottschalk G."/>
            <person name="Schink B."/>
        </authorList>
    </citation>
    <scope>NUCLEOTIDE SEQUENCE [LARGE SCALE GENOMIC DNA]</scope>
    <source>
        <strain evidence="12">ATCC BAA-254 / DSM 26808 / PB</strain>
    </source>
</reference>
<dbReference type="InterPro" id="IPR001789">
    <property type="entry name" value="Sig_transdc_resp-reg_receiver"/>
</dbReference>
<keyword evidence="3 6" id="KW-0378">Hydrolase</keyword>
<feature type="active site" evidence="6 7">
    <location>
        <position position="290"/>
    </location>
</feature>
<dbReference type="CDD" id="cd17541">
    <property type="entry name" value="REC_CheB-like"/>
    <property type="match status" value="1"/>
</dbReference>
<feature type="domain" description="CheB-type methylesterase" evidence="10">
    <location>
        <begin position="153"/>
        <end position="348"/>
    </location>
</feature>
<dbReference type="GO" id="GO:0050568">
    <property type="term" value="F:protein-glutamine glutaminase activity"/>
    <property type="evidence" value="ECO:0007669"/>
    <property type="project" value="UniProtKB-UniRule"/>
</dbReference>
<dbReference type="PROSITE" id="PS50110">
    <property type="entry name" value="RESPONSE_REGULATORY"/>
    <property type="match status" value="1"/>
</dbReference>
<dbReference type="PIRSF" id="PIRSF000876">
    <property type="entry name" value="RR_chemtxs_CheB"/>
    <property type="match status" value="1"/>
</dbReference>
<evidence type="ECO:0000256" key="3">
    <source>
        <dbReference type="ARBA" id="ARBA00022801"/>
    </source>
</evidence>
<dbReference type="Pfam" id="PF00072">
    <property type="entry name" value="Response_reg"/>
    <property type="match status" value="1"/>
</dbReference>
<dbReference type="eggNOG" id="COG2201">
    <property type="taxonomic scope" value="Bacteria"/>
</dbReference>
<feature type="active site" evidence="6 7">
    <location>
        <position position="191"/>
    </location>
</feature>
<keyword evidence="6 8" id="KW-0597">Phosphoprotein</keyword>
<organism evidence="11 12">
    <name type="scientific">Thermacetogenium phaeum (strain ATCC BAA-254 / DSM 26808 / PB)</name>
    <dbReference type="NCBI Taxonomy" id="1089553"/>
    <lineage>
        <taxon>Bacteria</taxon>
        <taxon>Bacillati</taxon>
        <taxon>Bacillota</taxon>
        <taxon>Clostridia</taxon>
        <taxon>Thermoanaerobacterales</taxon>
        <taxon>Thermoanaerobacteraceae</taxon>
        <taxon>Thermacetogenium</taxon>
    </lineage>
</organism>
<dbReference type="CDD" id="cd16432">
    <property type="entry name" value="CheB_Rec"/>
    <property type="match status" value="1"/>
</dbReference>
<evidence type="ECO:0000313" key="11">
    <source>
        <dbReference type="EMBL" id="AFV11328.1"/>
    </source>
</evidence>
<feature type="active site" evidence="6 7">
    <location>
        <position position="164"/>
    </location>
</feature>
<evidence type="ECO:0000256" key="7">
    <source>
        <dbReference type="PROSITE-ProRule" id="PRU00050"/>
    </source>
</evidence>
<proteinExistence type="inferred from homology"/>
<dbReference type="EC" id="3.5.1.44" evidence="6"/>
<evidence type="ECO:0000259" key="10">
    <source>
        <dbReference type="PROSITE" id="PS50122"/>
    </source>
</evidence>
<accession>K4LET0</accession>
<comment type="similarity">
    <text evidence="6">Belongs to the CheB family.</text>
</comment>
<comment type="function">
    <text evidence="4">May play the central regulatory role in sporulation. It may be an element of the effector pathway responsible for the activation of sporulation genes in response to nutritional stress. Spo0A may act in concert with spo0H (a sigma factor) to control the expression of some genes that are critical to the sporulation process.</text>
</comment>
<keyword evidence="1 6" id="KW-0963">Cytoplasm</keyword>
<dbReference type="Gene3D" id="3.40.50.180">
    <property type="entry name" value="Methylesterase CheB, C-terminal domain"/>
    <property type="match status" value="1"/>
</dbReference>
<name>K4LET0_THEPS</name>
<dbReference type="EC" id="3.1.1.61" evidence="6"/>
<evidence type="ECO:0000256" key="5">
    <source>
        <dbReference type="ARBA" id="ARBA00048267"/>
    </source>
</evidence>
<sequence>MLVVDDSAFMRKIISDMLASDPAIEVVGTAANGAVALKQIAALEPDVITLDVEMPVLDGLQALEKIMQEKPLPVVMLSSFTEAGAETTIKALQKGAVDFVAKPSGTTPVDLEKLRSNLISKVKIASQVKVSSRLTGWGGLRLFKPTGKRRSDQLPKKLVLVGASTGGPKALNELLSRLPDGLPAAFLVVQHMPAGFTRSLAERLDQNSQLRVKEAEDEERVVAGTVYIAPGGYHLRVEQPLAAGSELRLHLKKGEPVNGHRPSVDVLMLSAAKLKGFDLIGVILTGMGHDGCQGMRALKETGARTIAEARDTAVVYGMPRAVVEAQLADRVLPLPFIASEIIRMTNEK</sequence>
<comment type="PTM">
    <text evidence="6">Phosphorylated by CheA. Phosphorylation of the N-terminal regulatory domain activates the methylesterase activity.</text>
</comment>